<feature type="domain" description="Trigger factor C-terminal" evidence="12">
    <location>
        <begin position="272"/>
        <end position="430"/>
    </location>
</feature>
<evidence type="ECO:0000256" key="4">
    <source>
        <dbReference type="ARBA" id="ARBA00016902"/>
    </source>
</evidence>
<dbReference type="InterPro" id="IPR005215">
    <property type="entry name" value="Trig_fac"/>
</dbReference>
<dbReference type="AlphaFoldDB" id="A0A1V1PFG6"/>
<dbReference type="SUPFAM" id="SSF102735">
    <property type="entry name" value="Trigger factor ribosome-binding domain"/>
    <property type="match status" value="1"/>
</dbReference>
<dbReference type="GO" id="GO:0043022">
    <property type="term" value="F:ribosome binding"/>
    <property type="evidence" value="ECO:0007669"/>
    <property type="project" value="TreeGrafter"/>
</dbReference>
<evidence type="ECO:0000256" key="6">
    <source>
        <dbReference type="ARBA" id="ARBA00023186"/>
    </source>
</evidence>
<feature type="domain" description="Trigger factor ribosome-binding bacterial" evidence="11">
    <location>
        <begin position="10"/>
        <end position="151"/>
    </location>
</feature>
<keyword evidence="5 9" id="KW-0697">Rotamase</keyword>
<evidence type="ECO:0000259" key="10">
    <source>
        <dbReference type="Pfam" id="PF00254"/>
    </source>
</evidence>
<comment type="similarity">
    <text evidence="2 9">Belongs to the FKBP-type PPIase family. Tig subfamily.</text>
</comment>
<dbReference type="GO" id="GO:0044183">
    <property type="term" value="F:protein folding chaperone"/>
    <property type="evidence" value="ECO:0007669"/>
    <property type="project" value="TreeGrafter"/>
</dbReference>
<proteinExistence type="inferred from homology"/>
<dbReference type="Gene3D" id="1.10.3120.10">
    <property type="entry name" value="Trigger factor, C-terminal domain"/>
    <property type="match status" value="1"/>
</dbReference>
<dbReference type="SUPFAM" id="SSF109998">
    <property type="entry name" value="Triger factor/SurA peptide-binding domain-like"/>
    <property type="match status" value="1"/>
</dbReference>
<dbReference type="GO" id="GO:0043335">
    <property type="term" value="P:protein unfolding"/>
    <property type="evidence" value="ECO:0007669"/>
    <property type="project" value="TreeGrafter"/>
</dbReference>
<dbReference type="SUPFAM" id="SSF54534">
    <property type="entry name" value="FKBP-like"/>
    <property type="match status" value="1"/>
</dbReference>
<protein>
    <recommendedName>
        <fullName evidence="4 9">Trigger factor</fullName>
        <shortName evidence="9">TF</shortName>
        <ecNumber evidence="3 9">5.2.1.8</ecNumber>
    </recommendedName>
    <alternativeName>
        <fullName evidence="8 9">PPIase</fullName>
    </alternativeName>
</protein>
<keyword evidence="9" id="KW-0131">Cell cycle</keyword>
<evidence type="ECO:0000256" key="5">
    <source>
        <dbReference type="ARBA" id="ARBA00023110"/>
    </source>
</evidence>
<comment type="domain">
    <text evidence="9">Consists of 3 domains; the N-terminus binds the ribosome, the middle domain has PPIase activity, while the C-terminus has intrinsic chaperone activity on its own.</text>
</comment>
<accession>A0A1V1PFG6</accession>
<keyword evidence="6 9" id="KW-0143">Chaperone</keyword>
<dbReference type="Proteomes" id="UP000189670">
    <property type="component" value="Unassembled WGS sequence"/>
</dbReference>
<keyword evidence="7 9" id="KW-0413">Isomerase</keyword>
<dbReference type="Gene3D" id="3.30.70.1050">
    <property type="entry name" value="Trigger factor ribosome-binding domain"/>
    <property type="match status" value="1"/>
</dbReference>
<comment type="catalytic activity">
    <reaction evidence="1 9">
        <text>[protein]-peptidylproline (omega=180) = [protein]-peptidylproline (omega=0)</text>
        <dbReference type="Rhea" id="RHEA:16237"/>
        <dbReference type="Rhea" id="RHEA-COMP:10747"/>
        <dbReference type="Rhea" id="RHEA-COMP:10748"/>
        <dbReference type="ChEBI" id="CHEBI:83833"/>
        <dbReference type="ChEBI" id="CHEBI:83834"/>
        <dbReference type="EC" id="5.2.1.8"/>
    </reaction>
</comment>
<name>A0A1V1PFG6_9BACT</name>
<dbReference type="GO" id="GO:0051301">
    <property type="term" value="P:cell division"/>
    <property type="evidence" value="ECO:0007669"/>
    <property type="project" value="UniProtKB-KW"/>
</dbReference>
<evidence type="ECO:0000313" key="14">
    <source>
        <dbReference type="Proteomes" id="UP000189670"/>
    </source>
</evidence>
<evidence type="ECO:0000313" key="13">
    <source>
        <dbReference type="EMBL" id="ETR73503.1"/>
    </source>
</evidence>
<comment type="caution">
    <text evidence="13">The sequence shown here is derived from an EMBL/GenBank/DDBJ whole genome shotgun (WGS) entry which is preliminary data.</text>
</comment>
<comment type="subcellular location">
    <subcellularLocation>
        <location evidence="9">Cytoplasm</location>
    </subcellularLocation>
    <text evidence="9">About half TF is bound to the ribosome near the polypeptide exit tunnel while the other half is free in the cytoplasm.</text>
</comment>
<dbReference type="HAMAP" id="MF_00303">
    <property type="entry name" value="Trigger_factor_Tig"/>
    <property type="match status" value="1"/>
</dbReference>
<dbReference type="InterPro" id="IPR008880">
    <property type="entry name" value="Trigger_fac_C"/>
</dbReference>
<dbReference type="Pfam" id="PF00254">
    <property type="entry name" value="FKBP_C"/>
    <property type="match status" value="1"/>
</dbReference>
<dbReference type="PANTHER" id="PTHR30560:SF3">
    <property type="entry name" value="TRIGGER FACTOR-LIKE PROTEIN TIG, CHLOROPLASTIC"/>
    <property type="match status" value="1"/>
</dbReference>
<dbReference type="Pfam" id="PF05698">
    <property type="entry name" value="Trigger_C"/>
    <property type="match status" value="1"/>
</dbReference>
<dbReference type="EMBL" id="ATBP01000055">
    <property type="protein sequence ID" value="ETR73503.1"/>
    <property type="molecule type" value="Genomic_DNA"/>
</dbReference>
<evidence type="ECO:0000256" key="3">
    <source>
        <dbReference type="ARBA" id="ARBA00013194"/>
    </source>
</evidence>
<reference evidence="14" key="1">
    <citation type="submission" date="2012-11" db="EMBL/GenBank/DDBJ databases">
        <authorList>
            <person name="Lucero-Rivera Y.E."/>
            <person name="Tovar-Ramirez D."/>
        </authorList>
    </citation>
    <scope>NUCLEOTIDE SEQUENCE [LARGE SCALE GENOMIC DNA]</scope>
    <source>
        <strain evidence="14">Araruama</strain>
    </source>
</reference>
<keyword evidence="9" id="KW-0132">Cell division</keyword>
<dbReference type="EC" id="5.2.1.8" evidence="3 9"/>
<evidence type="ECO:0000259" key="11">
    <source>
        <dbReference type="Pfam" id="PF05697"/>
    </source>
</evidence>
<keyword evidence="9" id="KW-0963">Cytoplasm</keyword>
<dbReference type="InterPro" id="IPR008881">
    <property type="entry name" value="Trigger_fac_ribosome-bd_bac"/>
</dbReference>
<sequence>MEEQNDDQAQVSIEDLSGAKKVLTIEIPEKVVKREYDKAYRELKKNARVKGFRPGKVPRSVLERMYGKEVNENMKQQMVGEAFEKAMLDHKLDVIGEPQLDAPEIKKGEPFTFKLTVDVKQKVENIDFKGLDLKRNKYIISDQMVDKQLEQHRQNMPETEPINEDRPLQLNDIAVIEYEGFKEGKPFEMLPKTTAVRMEIGKNELFPNFDENLLGMNQSQERSFEFSFPELYSNESLGGQKVEMKVLLKEIRKKVLPEINDDFAKKLGGYQSVDELRQAIQQNFEQLYNQQAEKELQEMIFTQLLERASFDVPEAWVEQELVSIKQEIQQSLASQNVDMEKVGFTDENIVKQYRTTAENQARRRLLLNYLIDQEKMVATDNDVEAEFERIASSTGKAVDTVKDYYQQEEHRQNLDTLKYTILERKAMQMIQDANTIETVSLEADTVSDSKQ</sequence>
<dbReference type="GO" id="GO:0051083">
    <property type="term" value="P:'de novo' cotranslational protein folding"/>
    <property type="evidence" value="ECO:0007669"/>
    <property type="project" value="TreeGrafter"/>
</dbReference>
<evidence type="ECO:0000256" key="7">
    <source>
        <dbReference type="ARBA" id="ARBA00023235"/>
    </source>
</evidence>
<dbReference type="InterPro" id="IPR036611">
    <property type="entry name" value="Trigger_fac_ribosome-bd_sf"/>
</dbReference>
<dbReference type="InterPro" id="IPR037041">
    <property type="entry name" value="Trigger_fac_C_sf"/>
</dbReference>
<evidence type="ECO:0000256" key="9">
    <source>
        <dbReference type="HAMAP-Rule" id="MF_00303"/>
    </source>
</evidence>
<evidence type="ECO:0000259" key="12">
    <source>
        <dbReference type="Pfam" id="PF05698"/>
    </source>
</evidence>
<organism evidence="13 14">
    <name type="scientific">Candidatus Magnetoglobus multicellularis str. Araruama</name>
    <dbReference type="NCBI Taxonomy" id="890399"/>
    <lineage>
        <taxon>Bacteria</taxon>
        <taxon>Pseudomonadati</taxon>
        <taxon>Thermodesulfobacteriota</taxon>
        <taxon>Desulfobacteria</taxon>
        <taxon>Desulfobacterales</taxon>
        <taxon>Desulfobacteraceae</taxon>
        <taxon>Candidatus Magnetoglobus</taxon>
    </lineage>
</organism>
<dbReference type="GO" id="GO:0005737">
    <property type="term" value="C:cytoplasm"/>
    <property type="evidence" value="ECO:0007669"/>
    <property type="project" value="UniProtKB-SubCell"/>
</dbReference>
<dbReference type="InterPro" id="IPR001179">
    <property type="entry name" value="PPIase_FKBP_dom"/>
</dbReference>
<dbReference type="InterPro" id="IPR046357">
    <property type="entry name" value="PPIase_dom_sf"/>
</dbReference>
<dbReference type="GO" id="GO:0015031">
    <property type="term" value="P:protein transport"/>
    <property type="evidence" value="ECO:0007669"/>
    <property type="project" value="UniProtKB-UniRule"/>
</dbReference>
<dbReference type="PANTHER" id="PTHR30560">
    <property type="entry name" value="TRIGGER FACTOR CHAPERONE AND PEPTIDYL-PROLYL CIS/TRANS ISOMERASE"/>
    <property type="match status" value="1"/>
</dbReference>
<dbReference type="Gene3D" id="3.10.50.40">
    <property type="match status" value="1"/>
</dbReference>
<dbReference type="PIRSF" id="PIRSF003095">
    <property type="entry name" value="Trigger_factor"/>
    <property type="match status" value="1"/>
</dbReference>
<comment type="function">
    <text evidence="9">Involved in protein export. Acts as a chaperone by maintaining the newly synthesized protein in an open conformation. Functions as a peptidyl-prolyl cis-trans isomerase.</text>
</comment>
<evidence type="ECO:0000256" key="1">
    <source>
        <dbReference type="ARBA" id="ARBA00000971"/>
    </source>
</evidence>
<evidence type="ECO:0000256" key="8">
    <source>
        <dbReference type="ARBA" id="ARBA00029986"/>
    </source>
</evidence>
<evidence type="ECO:0000256" key="2">
    <source>
        <dbReference type="ARBA" id="ARBA00005464"/>
    </source>
</evidence>
<dbReference type="InterPro" id="IPR027304">
    <property type="entry name" value="Trigger_fact/SurA_dom_sf"/>
</dbReference>
<dbReference type="GO" id="GO:0003755">
    <property type="term" value="F:peptidyl-prolyl cis-trans isomerase activity"/>
    <property type="evidence" value="ECO:0007669"/>
    <property type="project" value="UniProtKB-UniRule"/>
</dbReference>
<dbReference type="NCBIfam" id="TIGR00115">
    <property type="entry name" value="tig"/>
    <property type="match status" value="1"/>
</dbReference>
<gene>
    <name evidence="9" type="primary">tig</name>
    <name evidence="13" type="ORF">OMM_00895</name>
</gene>
<feature type="domain" description="PPIase FKBP-type" evidence="10">
    <location>
        <begin position="168"/>
        <end position="241"/>
    </location>
</feature>
<dbReference type="Pfam" id="PF05697">
    <property type="entry name" value="Trigger_N"/>
    <property type="match status" value="1"/>
</dbReference>